<keyword evidence="1" id="KW-0812">Transmembrane</keyword>
<dbReference type="InterPro" id="IPR026467">
    <property type="entry name" value="Ser/Gly_Cys_C_dom"/>
</dbReference>
<dbReference type="Proteomes" id="UP001596302">
    <property type="component" value="Unassembled WGS sequence"/>
</dbReference>
<name>A0ABW1IXA1_9PSEU</name>
<reference evidence="3" key="1">
    <citation type="journal article" date="2019" name="Int. J. Syst. Evol. Microbiol.">
        <title>The Global Catalogue of Microorganisms (GCM) 10K type strain sequencing project: providing services to taxonomists for standard genome sequencing and annotation.</title>
        <authorList>
            <consortium name="The Broad Institute Genomics Platform"/>
            <consortium name="The Broad Institute Genome Sequencing Center for Infectious Disease"/>
            <person name="Wu L."/>
            <person name="Ma J."/>
        </authorList>
    </citation>
    <scope>NUCLEOTIDE SEQUENCE [LARGE SCALE GENOMIC DNA]</scope>
    <source>
        <strain evidence="3">CCM 8391</strain>
    </source>
</reference>
<feature type="transmembrane region" description="Helical" evidence="1">
    <location>
        <begin position="184"/>
        <end position="202"/>
    </location>
</feature>
<evidence type="ECO:0000313" key="2">
    <source>
        <dbReference type="EMBL" id="MFC5992785.1"/>
    </source>
</evidence>
<organism evidence="2 3">
    <name type="scientific">Pseudonocardia hispaniensis</name>
    <dbReference type="NCBI Taxonomy" id="904933"/>
    <lineage>
        <taxon>Bacteria</taxon>
        <taxon>Bacillati</taxon>
        <taxon>Actinomycetota</taxon>
        <taxon>Actinomycetes</taxon>
        <taxon>Pseudonocardiales</taxon>
        <taxon>Pseudonocardiaceae</taxon>
        <taxon>Pseudonocardia</taxon>
    </lineage>
</organism>
<dbReference type="NCBIfam" id="TIGR04222">
    <property type="entry name" value="near_uncomplex"/>
    <property type="match status" value="1"/>
</dbReference>
<keyword evidence="3" id="KW-1185">Reference proteome</keyword>
<comment type="caution">
    <text evidence="2">The sequence shown here is derived from an EMBL/GenBank/DDBJ whole genome shotgun (WGS) entry which is preliminary data.</text>
</comment>
<evidence type="ECO:0000313" key="3">
    <source>
        <dbReference type="Proteomes" id="UP001596302"/>
    </source>
</evidence>
<accession>A0ABW1IXA1</accession>
<keyword evidence="1" id="KW-0472">Membrane</keyword>
<feature type="transmembrane region" description="Helical" evidence="1">
    <location>
        <begin position="159"/>
        <end position="178"/>
    </location>
</feature>
<dbReference type="RefSeq" id="WP_379581668.1">
    <property type="nucleotide sequence ID" value="NZ_JBHSQW010000001.1"/>
</dbReference>
<gene>
    <name evidence="2" type="ORF">ACFQE5_01005</name>
</gene>
<evidence type="ECO:0000256" key="1">
    <source>
        <dbReference type="SAM" id="Phobius"/>
    </source>
</evidence>
<feature type="transmembrane region" description="Helical" evidence="1">
    <location>
        <begin position="12"/>
        <end position="34"/>
    </location>
</feature>
<keyword evidence="1" id="KW-1133">Transmembrane helix</keyword>
<sequence>MSSPVATSDTWGISATTFLMAYLVIAAAVWVAAARARRVIADRRGDRPVPDLTSRPHEVAYLNDGADLAVYSALSSMHRTGAIVTAGRGNVRASGPAPVGADALEQAIHRTAAVPVPRHRLRFHRPVADVLAEIDRRLTDAGLLLTADERHSIRQIGRWMLAVAGLGLVRLLSELANARPAGPLLLALLLVTGVALVHLSVAPRRSRLGDRTLARLRREQHDLAPEMRTDRTAHGATSAALAIGVFGMSALWACDPVFADQLAARRVPAASGGRCGD</sequence>
<proteinExistence type="predicted"/>
<dbReference type="EMBL" id="JBHSQW010000001">
    <property type="protein sequence ID" value="MFC5992785.1"/>
    <property type="molecule type" value="Genomic_DNA"/>
</dbReference>
<protein>
    <submittedName>
        <fullName evidence="2">TIGR04222 domain-containing membrane protein</fullName>
    </submittedName>
</protein>